<dbReference type="PANTHER" id="PTHR45737:SF6">
    <property type="entry name" value="VON WILLEBRAND FACTOR A DOMAIN-CONTAINING PROTEIN 5A"/>
    <property type="match status" value="1"/>
</dbReference>
<dbReference type="InterPro" id="IPR002035">
    <property type="entry name" value="VWF_A"/>
</dbReference>
<dbReference type="SMART" id="SM00327">
    <property type="entry name" value="VWA"/>
    <property type="match status" value="1"/>
</dbReference>
<dbReference type="Proteomes" id="UP000247792">
    <property type="component" value="Unassembled WGS sequence"/>
</dbReference>
<dbReference type="AlphaFoldDB" id="A0A318J5U3"/>
<dbReference type="InterPro" id="IPR013694">
    <property type="entry name" value="VIT"/>
</dbReference>
<evidence type="ECO:0000259" key="2">
    <source>
        <dbReference type="PROSITE" id="PS51468"/>
    </source>
</evidence>
<accession>A0A318J5U3</accession>
<protein>
    <submittedName>
        <fullName evidence="3">Ca-activated chloride channel family protein</fullName>
    </submittedName>
</protein>
<dbReference type="EMBL" id="QJKB01000003">
    <property type="protein sequence ID" value="PXX44172.1"/>
    <property type="molecule type" value="Genomic_DNA"/>
</dbReference>
<feature type="domain" description="VWFA" evidence="1">
    <location>
        <begin position="276"/>
        <end position="443"/>
    </location>
</feature>
<dbReference type="InterPro" id="IPR036465">
    <property type="entry name" value="vWFA_dom_sf"/>
</dbReference>
<dbReference type="SMART" id="SM00609">
    <property type="entry name" value="VIT"/>
    <property type="match status" value="1"/>
</dbReference>
<dbReference type="Pfam" id="PF13768">
    <property type="entry name" value="VWA_3"/>
    <property type="match status" value="1"/>
</dbReference>
<dbReference type="SUPFAM" id="SSF53300">
    <property type="entry name" value="vWA-like"/>
    <property type="match status" value="1"/>
</dbReference>
<dbReference type="PANTHER" id="PTHR45737">
    <property type="entry name" value="VON WILLEBRAND FACTOR A DOMAIN-CONTAINING PROTEIN 5A"/>
    <property type="match status" value="1"/>
</dbReference>
<organism evidence="3 4">
    <name type="scientific">Undibacterium pigrum</name>
    <dbReference type="NCBI Taxonomy" id="401470"/>
    <lineage>
        <taxon>Bacteria</taxon>
        <taxon>Pseudomonadati</taxon>
        <taxon>Pseudomonadota</taxon>
        <taxon>Betaproteobacteria</taxon>
        <taxon>Burkholderiales</taxon>
        <taxon>Oxalobacteraceae</taxon>
        <taxon>Undibacterium</taxon>
    </lineage>
</organism>
<dbReference type="RefSeq" id="WP_110255411.1">
    <property type="nucleotide sequence ID" value="NZ_QJKB01000003.1"/>
</dbReference>
<dbReference type="PROSITE" id="PS50234">
    <property type="entry name" value="VWFA"/>
    <property type="match status" value="1"/>
</dbReference>
<gene>
    <name evidence="3" type="ORF">DFR42_103441</name>
</gene>
<name>A0A318J5U3_9BURK</name>
<dbReference type="Pfam" id="PF08487">
    <property type="entry name" value="VIT"/>
    <property type="match status" value="1"/>
</dbReference>
<reference evidence="3 4" key="1">
    <citation type="submission" date="2018-05" db="EMBL/GenBank/DDBJ databases">
        <title>Genomic Encyclopedia of Type Strains, Phase IV (KMG-IV): sequencing the most valuable type-strain genomes for metagenomic binning, comparative biology and taxonomic classification.</title>
        <authorList>
            <person name="Goeker M."/>
        </authorList>
    </citation>
    <scope>NUCLEOTIDE SEQUENCE [LARGE SCALE GENOMIC DNA]</scope>
    <source>
        <strain evidence="3 4">DSM 19792</strain>
    </source>
</reference>
<evidence type="ECO:0000313" key="3">
    <source>
        <dbReference type="EMBL" id="PXX44172.1"/>
    </source>
</evidence>
<feature type="domain" description="VIT" evidence="2">
    <location>
        <begin position="3"/>
        <end position="132"/>
    </location>
</feature>
<dbReference type="Gene3D" id="3.40.50.410">
    <property type="entry name" value="von Willebrand factor, type A domain"/>
    <property type="match status" value="1"/>
</dbReference>
<evidence type="ECO:0000259" key="1">
    <source>
        <dbReference type="PROSITE" id="PS50234"/>
    </source>
</evidence>
<dbReference type="OrthoDB" id="9784383at2"/>
<dbReference type="PROSITE" id="PS51468">
    <property type="entry name" value="VIT"/>
    <property type="match status" value="1"/>
</dbReference>
<sequence>MFDQNTATIQSSLGQAMALTKVSATGVIQGMLLEMQLTQSFINPSDKEHAEVLYTFPLPIDAVLLDIEVELDGKKLSGAVVPRKKAEVDYEEAISEGNTAFMLQENGDRSFSLSIGNLAPGEACTLTMSYAQSLRFSEMEGLNALRICVPTVIAPRYEMTEAITSRKQNLFERLTAPKHDVRVEYPFDITLKMAGELVGARIASPSHAISVMPRDGSVIVSLSRKGNLDRDFLLCIDQFKQQAFSVLGPDFHQPEHVALLASFCPQIAAENMSELAVKLLVDCSGSMNGDSIKAARTALKEIVEQLNTGDHISLSRFGSEVQHRSPAMWKFAKPSKAAALRWIEELDASLGGTEMALALESTFAIQSSGRSDVLMITDGEIDSVDSLIDSARAAGQRVFIVGIGSSPAEVHLERLARASGGSCEYVAPGEDVVPAILRMFMKLRSPVWQDIRIDTGFASPPLWSTALPASVFKGETLNMFYLLPSKPSGTMKLFARMPDQPEETEIGHLELSQTMQSETSLSRVAAATYLSSMQAVPEQAAVVQELAVQYQLISKETSFLIVEERAEADKPLDMPALMEVAHMLPAGWGGMGAVAAGGAVTVAAAACPPCAPVPALAMPSISAPDMFRTRSMPGKLSKRAAPAALDELSLSSMDASYLSEPSAARVTLDAQAMQEFFDYANAFDAARIYRQDMHYQGLTPLGLTLLLRYFDEKLWPASLAGLKIIQLGQAVIEWLELAIWEDCKDKLSSREVVRLFLGIMAEQEMLETLLPSAESSKFLQESQAERMSVQQLRDASADPAASTMLEGQLRKALQGMDAGNWSAAIFLMDMEA</sequence>
<proteinExistence type="predicted"/>
<keyword evidence="4" id="KW-1185">Reference proteome</keyword>
<evidence type="ECO:0000313" key="4">
    <source>
        <dbReference type="Proteomes" id="UP000247792"/>
    </source>
</evidence>
<comment type="caution">
    <text evidence="3">The sequence shown here is derived from an EMBL/GenBank/DDBJ whole genome shotgun (WGS) entry which is preliminary data.</text>
</comment>